<dbReference type="Gene3D" id="1.10.238.10">
    <property type="entry name" value="EF-hand"/>
    <property type="match status" value="3"/>
</dbReference>
<dbReference type="PANTHER" id="PTHR20875">
    <property type="entry name" value="EF-HAND CALCIUM-BINDING DOMAIN-CONTAINING PROTEIN 6-RELATED"/>
    <property type="match status" value="1"/>
</dbReference>
<reference evidence="1" key="2">
    <citation type="submission" date="2014-06" db="EMBL/GenBank/DDBJ databases">
        <authorList>
            <person name="Aslett M."/>
        </authorList>
    </citation>
    <scope>NUCLEOTIDE SEQUENCE</scope>
</reference>
<evidence type="ECO:0000313" key="3">
    <source>
        <dbReference type="WBParaSite" id="EgrG_0004682150"/>
    </source>
</evidence>
<sequence length="906" mass="105944">MKNIIIHFQKTRMVGCEGFLLLTLLGLGKWVSRQYELHPFKRLSLDDIDVILRCQLQRRRHFIRRLFAEADCQKKGNVTKAALLQIFHNLCPEMQMYQFHRLCERYCLNETPTLSFNEFEAIFGVPPVGRTRAPKPKSVFGYDHKLSVAFAFEAILRGASSKRFDLKELLPPSCFDVDGRILKPQLREMLARMRVNLTDENFRRLWEQKFDLEGIGSIATRQLIDQLGLTEEGTPRKDTIQSIGYKFPPAHRTRYKNYNGYKSIRNVNQCPPMTIDPVSQPLLRNERPVDSKLSEICKAKDAQPAVEECIPFIELHYKDQMNLLRQRRPCFRNPIEQLQYIFDEPRMALGLVFQSADSECRGYISIMHLLAIFRDIGLKVDLEEVKRYAKRQGLFVDSDRDLCGSNEKDVAYKQLLRRLECVPPPRTPDDMKMGGSCASKKGFGKIRHLEDELFRTIFHDYFDFIEKLEKHDKDGGVPLAYFRDLVESTIGFTMDRCQWEDLVRRIRLKNECRVDLNHFLSYISKECKNPPYRAPKAGDMVHDPELKSLVQFSGEPRGLSHLLLAIQKLINEKFAVIDKIYKHFDHVGHATIDKHDFGVIMKKVGLEMCEVELDSVWRLVNEAEPSANGLHKYHQVMRFFLETGNIRHHLATAERNKRLHDSNLLKMKDFRQCQNDFKKRYIDDTLALGKTASEIKYMERQKTKPSEERVNELCKKIRSFVITIWTDLRNGFLWQDPFGWGSMLRKDFRKVCEAFSFPLDSNELYELAHGLDKHNNGHVNYVDFLSRFSEGHIPPKVGQKFDIVHHKLKNLKDGSETGVREVMDRIRRICLREYKTLLAGFRAIASPTHPNFFNEKDLGDFLRKHGMDFSPDCLYHLRTAYDQHRRGCINYTDFLQQTMDVTRPLE</sequence>
<reference evidence="3" key="3">
    <citation type="submission" date="2020-10" db="UniProtKB">
        <authorList>
            <consortium name="WormBaseParasite"/>
        </authorList>
    </citation>
    <scope>IDENTIFICATION</scope>
</reference>
<dbReference type="AlphaFoldDB" id="A0A068WNY0"/>
<reference evidence="1 2" key="1">
    <citation type="journal article" date="2013" name="Nature">
        <title>The genomes of four tapeworm species reveal adaptations to parasitism.</title>
        <authorList>
            <person name="Tsai I.J."/>
            <person name="Zarowiecki M."/>
            <person name="Holroyd N."/>
            <person name="Garciarrubio A."/>
            <person name="Sanchez-Flores A."/>
            <person name="Brooks K.L."/>
            <person name="Tracey A."/>
            <person name="Bobes R.J."/>
            <person name="Fragoso G."/>
            <person name="Sciutto E."/>
            <person name="Aslett M."/>
            <person name="Beasley H."/>
            <person name="Bennett H.M."/>
            <person name="Cai J."/>
            <person name="Camicia F."/>
            <person name="Clark R."/>
            <person name="Cucher M."/>
            <person name="De Silva N."/>
            <person name="Day T.A."/>
            <person name="Deplazes P."/>
            <person name="Estrada K."/>
            <person name="Fernandez C."/>
            <person name="Holland P.W."/>
            <person name="Hou J."/>
            <person name="Hu S."/>
            <person name="Huckvale T."/>
            <person name="Hung S.S."/>
            <person name="Kamenetzky L."/>
            <person name="Keane J.A."/>
            <person name="Kiss F."/>
            <person name="Koziol U."/>
            <person name="Lambert O."/>
            <person name="Liu K."/>
            <person name="Luo X."/>
            <person name="Luo Y."/>
            <person name="Macchiaroli N."/>
            <person name="Nichol S."/>
            <person name="Paps J."/>
            <person name="Parkinson J."/>
            <person name="Pouchkina-Stantcheva N."/>
            <person name="Riddiford N."/>
            <person name="Rosenzvit M."/>
            <person name="Salinas G."/>
            <person name="Wasmuth J.D."/>
            <person name="Zamanian M."/>
            <person name="Zheng Y."/>
            <person name="Cai X."/>
            <person name="Soberon X."/>
            <person name="Olson P.D."/>
            <person name="Laclette J.P."/>
            <person name="Brehm K."/>
            <person name="Berriman M."/>
            <person name="Garciarrubio A."/>
            <person name="Bobes R.J."/>
            <person name="Fragoso G."/>
            <person name="Sanchez-Flores A."/>
            <person name="Estrada K."/>
            <person name="Cevallos M.A."/>
            <person name="Morett E."/>
            <person name="Gonzalez V."/>
            <person name="Portillo T."/>
            <person name="Ochoa-Leyva A."/>
            <person name="Jose M.V."/>
            <person name="Sciutto E."/>
            <person name="Landa A."/>
            <person name="Jimenez L."/>
            <person name="Valdes V."/>
            <person name="Carrero J.C."/>
            <person name="Larralde C."/>
            <person name="Morales-Montor J."/>
            <person name="Limon-Lason J."/>
            <person name="Soberon X."/>
            <person name="Laclette J.P."/>
        </authorList>
    </citation>
    <scope>NUCLEOTIDE SEQUENCE [LARGE SCALE GENOMIC DNA]</scope>
</reference>
<dbReference type="PANTHER" id="PTHR20875:SF0">
    <property type="entry name" value="GH12158P"/>
    <property type="match status" value="1"/>
</dbReference>
<proteinExistence type="predicted"/>
<dbReference type="EMBL" id="LK028579">
    <property type="protein sequence ID" value="CDS19381.1"/>
    <property type="molecule type" value="Genomic_DNA"/>
</dbReference>
<evidence type="ECO:0000313" key="1">
    <source>
        <dbReference type="EMBL" id="CDS19381.1"/>
    </source>
</evidence>
<name>A0A068WNY0_ECHGR</name>
<accession>A0A068WNY0</accession>
<dbReference type="WBParaSite" id="EgrG_0004682150">
    <property type="protein sequence ID" value="EgrG_0004682150"/>
    <property type="gene ID" value="EgrG_0004682150"/>
</dbReference>
<protein>
    <submittedName>
        <fullName evidence="1 3">EF hand calcium binding domain containing protein</fullName>
    </submittedName>
</protein>
<dbReference type="OrthoDB" id="6266050at2759"/>
<dbReference type="Proteomes" id="UP000492820">
    <property type="component" value="Unassembled WGS sequence"/>
</dbReference>
<evidence type="ECO:0000313" key="2">
    <source>
        <dbReference type="Proteomes" id="UP000492820"/>
    </source>
</evidence>
<dbReference type="InterPro" id="IPR011992">
    <property type="entry name" value="EF-hand-dom_pair"/>
</dbReference>
<dbReference type="InterPro" id="IPR052603">
    <property type="entry name" value="EFCB6"/>
</dbReference>
<dbReference type="SUPFAM" id="SSF47473">
    <property type="entry name" value="EF-hand"/>
    <property type="match status" value="4"/>
</dbReference>
<organism evidence="1">
    <name type="scientific">Echinococcus granulosus</name>
    <name type="common">Hydatid tapeworm</name>
    <dbReference type="NCBI Taxonomy" id="6210"/>
    <lineage>
        <taxon>Eukaryota</taxon>
        <taxon>Metazoa</taxon>
        <taxon>Spiralia</taxon>
        <taxon>Lophotrochozoa</taxon>
        <taxon>Platyhelminthes</taxon>
        <taxon>Cestoda</taxon>
        <taxon>Eucestoda</taxon>
        <taxon>Cyclophyllidea</taxon>
        <taxon>Taeniidae</taxon>
        <taxon>Echinococcus</taxon>
        <taxon>Echinococcus granulosus group</taxon>
    </lineage>
</organism>
<gene>
    <name evidence="1" type="ORF">EgrG_0004682150</name>
</gene>